<dbReference type="Gene3D" id="2.130.10.10">
    <property type="entry name" value="YVTN repeat-like/Quinoprotein amine dehydrogenase"/>
    <property type="match status" value="2"/>
</dbReference>
<dbReference type="InterPro" id="IPR002372">
    <property type="entry name" value="PQQ_rpt_dom"/>
</dbReference>
<feature type="domain" description="Pyrrolo-quinoline quinone repeat" evidence="2">
    <location>
        <begin position="52"/>
        <end position="215"/>
    </location>
</feature>
<evidence type="ECO:0000256" key="1">
    <source>
        <dbReference type="SAM" id="SignalP"/>
    </source>
</evidence>
<dbReference type="PANTHER" id="PTHR34512:SF30">
    <property type="entry name" value="OUTER MEMBRANE PROTEIN ASSEMBLY FACTOR BAMB"/>
    <property type="match status" value="1"/>
</dbReference>
<feature type="signal peptide" evidence="1">
    <location>
        <begin position="1"/>
        <end position="21"/>
    </location>
</feature>
<dbReference type="InterPro" id="IPR015943">
    <property type="entry name" value="WD40/YVTN_repeat-like_dom_sf"/>
</dbReference>
<dbReference type="InterPro" id="IPR011047">
    <property type="entry name" value="Quinoprotein_ADH-like_sf"/>
</dbReference>
<name>A0AA95JFF1_9BACL</name>
<dbReference type="InterPro" id="IPR018391">
    <property type="entry name" value="PQQ_b-propeller_rpt"/>
</dbReference>
<dbReference type="Gene3D" id="2.40.128.630">
    <property type="match status" value="1"/>
</dbReference>
<dbReference type="PANTHER" id="PTHR34512">
    <property type="entry name" value="CELL SURFACE PROTEIN"/>
    <property type="match status" value="1"/>
</dbReference>
<reference evidence="3" key="1">
    <citation type="submission" date="2023-03" db="EMBL/GenBank/DDBJ databases">
        <title>Andean soil-derived lignocellulolytic bacterial consortium as a source of novel taxa and putative plastic-active enzymes.</title>
        <authorList>
            <person name="Diaz-Garcia L."/>
            <person name="Chuvochina M."/>
            <person name="Feuerriegel G."/>
            <person name="Bunk B."/>
            <person name="Sproer C."/>
            <person name="Streit W.R."/>
            <person name="Rodriguez L.M."/>
            <person name="Overmann J."/>
            <person name="Jimenez D.J."/>
        </authorList>
    </citation>
    <scope>NUCLEOTIDE SEQUENCE</scope>
    <source>
        <strain evidence="3">MAG 2441</strain>
    </source>
</reference>
<dbReference type="EMBL" id="CP119317">
    <property type="protein sequence ID" value="WEK54189.1"/>
    <property type="molecule type" value="Genomic_DNA"/>
</dbReference>
<dbReference type="AlphaFoldDB" id="A0AA95JFF1"/>
<feature type="chain" id="PRO_5041724293" evidence="1">
    <location>
        <begin position="22"/>
        <end position="403"/>
    </location>
</feature>
<dbReference type="PROSITE" id="PS51257">
    <property type="entry name" value="PROKAR_LIPOPROTEIN"/>
    <property type="match status" value="1"/>
</dbReference>
<dbReference type="SMART" id="SM00564">
    <property type="entry name" value="PQQ"/>
    <property type="match status" value="7"/>
</dbReference>
<protein>
    <submittedName>
        <fullName evidence="3">PQQ-binding-like beta-propeller repeat protein</fullName>
    </submittedName>
</protein>
<dbReference type="Pfam" id="PF13360">
    <property type="entry name" value="PQQ_2"/>
    <property type="match status" value="2"/>
</dbReference>
<keyword evidence="1" id="KW-0732">Signal</keyword>
<feature type="domain" description="Pyrrolo-quinoline quinone repeat" evidence="2">
    <location>
        <begin position="229"/>
        <end position="347"/>
    </location>
</feature>
<evidence type="ECO:0000313" key="4">
    <source>
        <dbReference type="Proteomes" id="UP001178662"/>
    </source>
</evidence>
<sequence length="403" mass="43502">MKKLSVVVAVCLVASIMSACAQEKKSESSMFRGDLKHTGLFDTKGPVELHGVKWKFQTKDKVRTSPVIALGTVYFGSDDGQFYAVNATTGTQSWAFKTEGAIKSSAAVIDQTVYFLSGDRKLYALNAEDGKLIWSYETAEQDEPRDIVDYWQSSPAVSDGNVYFGGGEGNFYAVDANTGKLAWKKKLALDGYKYDKGLVPILHSSPAIDKGVIYMGLSGYDMSKSQEPGNVVALDAKTGDQLWVSPLLNAVDSSITVDDKALYFGMRNGGIASLDKQTGKYVWRGSQVQYLLGSMAISGDTLFSGSSDGHVLVALEAATGKQKWSLKTVDAIHASPATDGETVYVACGNHYTEDNHGLIYAVDAKTGEQIWTYQTGGNVYSSPALDQGVLFIGSDDGYMYAIH</sequence>
<proteinExistence type="predicted"/>
<dbReference type="Proteomes" id="UP001178662">
    <property type="component" value="Chromosome"/>
</dbReference>
<organism evidence="3 4">
    <name type="scientific">Candidatus Cohnella colombiensis</name>
    <dbReference type="NCBI Taxonomy" id="3121368"/>
    <lineage>
        <taxon>Bacteria</taxon>
        <taxon>Bacillati</taxon>
        <taxon>Bacillota</taxon>
        <taxon>Bacilli</taxon>
        <taxon>Bacillales</taxon>
        <taxon>Paenibacillaceae</taxon>
        <taxon>Cohnella</taxon>
    </lineage>
</organism>
<dbReference type="SUPFAM" id="SSF50998">
    <property type="entry name" value="Quinoprotein alcohol dehydrogenase-like"/>
    <property type="match status" value="1"/>
</dbReference>
<evidence type="ECO:0000259" key="2">
    <source>
        <dbReference type="Pfam" id="PF13360"/>
    </source>
</evidence>
<accession>A0AA95JFF1</accession>
<evidence type="ECO:0000313" key="3">
    <source>
        <dbReference type="EMBL" id="WEK54189.1"/>
    </source>
</evidence>
<gene>
    <name evidence="3" type="ORF">P0Y55_16765</name>
</gene>
<keyword evidence="4" id="KW-1185">Reference proteome</keyword>